<evidence type="ECO:0000313" key="2">
    <source>
        <dbReference type="EMBL" id="KAJ8953960.1"/>
    </source>
</evidence>
<reference evidence="2" key="1">
    <citation type="journal article" date="2023" name="Insect Mol. Biol.">
        <title>Genome sequencing provides insights into the evolution of gene families encoding plant cell wall-degrading enzymes in longhorned beetles.</title>
        <authorList>
            <person name="Shin N.R."/>
            <person name="Okamura Y."/>
            <person name="Kirsch R."/>
            <person name="Pauchet Y."/>
        </authorList>
    </citation>
    <scope>NUCLEOTIDE SEQUENCE</scope>
    <source>
        <strain evidence="2">AMC_N1</strain>
    </source>
</reference>
<keyword evidence="3" id="KW-1185">Reference proteome</keyword>
<proteinExistence type="predicted"/>
<gene>
    <name evidence="2" type="ORF">NQ318_019203</name>
</gene>
<dbReference type="Proteomes" id="UP001162162">
    <property type="component" value="Unassembled WGS sequence"/>
</dbReference>
<dbReference type="Pfam" id="PF08434">
    <property type="entry name" value="CLCA"/>
    <property type="match status" value="1"/>
</dbReference>
<comment type="caution">
    <text evidence="2">The sequence shown here is derived from an EMBL/GenBank/DDBJ whole genome shotgun (WGS) entry which is preliminary data.</text>
</comment>
<dbReference type="EMBL" id="JAPWTK010000052">
    <property type="protein sequence ID" value="KAJ8953960.1"/>
    <property type="molecule type" value="Genomic_DNA"/>
</dbReference>
<name>A0AAV8YQY3_9CUCU</name>
<dbReference type="GO" id="GO:0032991">
    <property type="term" value="C:protein-containing complex"/>
    <property type="evidence" value="ECO:0007669"/>
    <property type="project" value="UniProtKB-ARBA"/>
</dbReference>
<dbReference type="AlphaFoldDB" id="A0AAV8YQY3"/>
<evidence type="ECO:0000313" key="3">
    <source>
        <dbReference type="Proteomes" id="UP001162162"/>
    </source>
</evidence>
<feature type="domain" description="Calcium-activated chloride channel N-terminal" evidence="1">
    <location>
        <begin position="4"/>
        <end position="220"/>
    </location>
</feature>
<dbReference type="SUPFAM" id="SSF53300">
    <property type="entry name" value="vWA-like"/>
    <property type="match status" value="1"/>
</dbReference>
<dbReference type="InterPro" id="IPR013642">
    <property type="entry name" value="CLCA_N"/>
</dbReference>
<evidence type="ECO:0000259" key="1">
    <source>
        <dbReference type="Pfam" id="PF08434"/>
    </source>
</evidence>
<dbReference type="InterPro" id="IPR036465">
    <property type="entry name" value="vWFA_dom_sf"/>
</dbReference>
<sequence>MQATLTSASQYLFSALDSRAFLRSATVLLPPSWPDSCVSTAVLSASGESSDVTVLPGSPARGKIWTQQSLGCGQPGDQIYLGYEELIKKDATLARSLIKEFAMYRYGVFEEQGYYNDPIYPMCFYDDQTKQAKVTGCSDLPIRDNGICSAQPNAVYNTTKMVDENARSSIMFAAEAPSVSMFCDEGNHDRLAPTKHNSICQRRSVLDNNGNGNQITDTTPRIVYKKQNLTRYVFVIENTKDMMQRESWSYLRLALRQWAIYSLPENSEMGMVLADSVEPTRALHIVPARSGSNDRFGNSNRDKFYSALPYTPSESMQPGCLHCSLKEAMKMLNERSRTHGPASSVIVVIAPGMNVSDDLISTLKDLKKSKIRVATVNYPDIVRPTTLSLLAQETGGADYTVFEQKLNVETTLLSTYFELHNVLYDIITKFYSGSPSDLPMEIHRREINDDGRTSVTGSFMLDQSMGEPAQFTFYTYNVITPLIKGVRLISPSHQTFASRNDKFIDFKMITLNANISETGTWTYIVEPYPGNPQPHFLQVMATPRSPFVPVVRANLRMHRNSPMEPLILLADVKYGELPILGAKVEVTITKPEINGSAAHKTKVELLDTGAGDPDITKGDGVYTRYFSASEWGPGLYTFEVVVTDNGNTAYTWTESSRNSAVSYNLQMTYSSFSFQKAASMPGRYIFLKKTVVDLQSR</sequence>
<protein>
    <recommendedName>
        <fullName evidence="1">Calcium-activated chloride channel N-terminal domain-containing protein</fullName>
    </recommendedName>
</protein>
<accession>A0AAV8YQY3</accession>
<organism evidence="2 3">
    <name type="scientific">Aromia moschata</name>
    <dbReference type="NCBI Taxonomy" id="1265417"/>
    <lineage>
        <taxon>Eukaryota</taxon>
        <taxon>Metazoa</taxon>
        <taxon>Ecdysozoa</taxon>
        <taxon>Arthropoda</taxon>
        <taxon>Hexapoda</taxon>
        <taxon>Insecta</taxon>
        <taxon>Pterygota</taxon>
        <taxon>Neoptera</taxon>
        <taxon>Endopterygota</taxon>
        <taxon>Coleoptera</taxon>
        <taxon>Polyphaga</taxon>
        <taxon>Cucujiformia</taxon>
        <taxon>Chrysomeloidea</taxon>
        <taxon>Cerambycidae</taxon>
        <taxon>Cerambycinae</taxon>
        <taxon>Callichromatini</taxon>
        <taxon>Aromia</taxon>
    </lineage>
</organism>